<evidence type="ECO:0000256" key="1">
    <source>
        <dbReference type="ARBA" id="ARBA00009995"/>
    </source>
</evidence>
<name>A0A8H6Y1Y0_9AGAR</name>
<dbReference type="GO" id="GO:0035251">
    <property type="term" value="F:UDP-glucosyltransferase activity"/>
    <property type="evidence" value="ECO:0007669"/>
    <property type="project" value="TreeGrafter"/>
</dbReference>
<reference evidence="4" key="1">
    <citation type="submission" date="2020-05" db="EMBL/GenBank/DDBJ databases">
        <title>Mycena genomes resolve the evolution of fungal bioluminescence.</title>
        <authorList>
            <person name="Tsai I.J."/>
        </authorList>
    </citation>
    <scope>NUCLEOTIDE SEQUENCE</scope>
    <source>
        <strain evidence="4">CCC161011</strain>
    </source>
</reference>
<dbReference type="EMBL" id="JACAZI010000010">
    <property type="protein sequence ID" value="KAF7350270.1"/>
    <property type="molecule type" value="Genomic_DNA"/>
</dbReference>
<organism evidence="4 5">
    <name type="scientific">Mycena venus</name>
    <dbReference type="NCBI Taxonomy" id="2733690"/>
    <lineage>
        <taxon>Eukaryota</taxon>
        <taxon>Fungi</taxon>
        <taxon>Dikarya</taxon>
        <taxon>Basidiomycota</taxon>
        <taxon>Agaricomycotina</taxon>
        <taxon>Agaricomycetes</taxon>
        <taxon>Agaricomycetidae</taxon>
        <taxon>Agaricales</taxon>
        <taxon>Marasmiineae</taxon>
        <taxon>Mycenaceae</taxon>
        <taxon>Mycena</taxon>
    </lineage>
</organism>
<evidence type="ECO:0008006" key="6">
    <source>
        <dbReference type="Google" id="ProtNLM"/>
    </source>
</evidence>
<dbReference type="OrthoDB" id="5835829at2759"/>
<keyword evidence="2" id="KW-0808">Transferase</keyword>
<comment type="similarity">
    <text evidence="1">Belongs to the UDP-glycosyltransferase family.</text>
</comment>
<dbReference type="Pfam" id="PF00201">
    <property type="entry name" value="UDPGT"/>
    <property type="match status" value="1"/>
</dbReference>
<dbReference type="Gene3D" id="3.40.50.2000">
    <property type="entry name" value="Glycogen Phosphorylase B"/>
    <property type="match status" value="2"/>
</dbReference>
<dbReference type="Proteomes" id="UP000620124">
    <property type="component" value="Unassembled WGS sequence"/>
</dbReference>
<dbReference type="SUPFAM" id="SSF53756">
    <property type="entry name" value="UDP-Glycosyltransferase/glycogen phosphorylase"/>
    <property type="match status" value="1"/>
</dbReference>
<evidence type="ECO:0000313" key="4">
    <source>
        <dbReference type="EMBL" id="KAF7350270.1"/>
    </source>
</evidence>
<protein>
    <recommendedName>
        <fullName evidence="6">Glycosyltransferase family 1 protein</fullName>
    </recommendedName>
</protein>
<feature type="signal peptide" evidence="3">
    <location>
        <begin position="1"/>
        <end position="19"/>
    </location>
</feature>
<gene>
    <name evidence="4" type="ORF">MVEN_01331000</name>
</gene>
<dbReference type="PANTHER" id="PTHR48047:SF215">
    <property type="entry name" value="GLYCOSYLTRANSFERASE"/>
    <property type="match status" value="1"/>
</dbReference>
<feature type="chain" id="PRO_5034501254" description="Glycosyltransferase family 1 protein" evidence="3">
    <location>
        <begin position="20"/>
        <end position="506"/>
    </location>
</feature>
<sequence>MAAHHIVGMLIPAWGHTVAYLGIATQMLRRDPTLVITIVQHNTMVAQMETELSTYAYDTTRLRVMGVGEKEIPFGPEMFKQAIGELCGSWMKLIPELFQGSEGWPKPHAIHMDFFSGGLVVEPTKKIVGPDCKILVWYSSSLVSMPGQLNEYDYAAIAQEVFADAEKRQDRSMDEIMNAIAQARNGTDKLTGRIIKSPGIPDMYDHELIAHGAGPPNGLGHRLAAAQKLAKVADGYIVPTTVCVEPVGVPYCKEFYKKRGQELFTVGVQAHDLFWSDETPVLIANGQVKTFLDNAVNQYGSRSALYISFGSLFFPVATPALVQALVNTLLELEKPFPFIFSLGGKMASLPQELIERVNSSGKGLVCDFWVDQRAILRHGSVGWFLTHGGFNSVAESLSQGIPLIVWPVTAEQPLNAALLSSEPDPVAIELLQVRIGPHRGPSLRGGSAITGSVSDATEEFKATFEAARGERGAMLTANARKMAQELREARNGKAAEELSRLAGFGN</sequence>
<comment type="caution">
    <text evidence="4">The sequence shown here is derived from an EMBL/GenBank/DDBJ whole genome shotgun (WGS) entry which is preliminary data.</text>
</comment>
<evidence type="ECO:0000256" key="3">
    <source>
        <dbReference type="SAM" id="SignalP"/>
    </source>
</evidence>
<keyword evidence="5" id="KW-1185">Reference proteome</keyword>
<proteinExistence type="inferred from homology"/>
<dbReference type="PANTHER" id="PTHR48047">
    <property type="entry name" value="GLYCOSYLTRANSFERASE"/>
    <property type="match status" value="1"/>
</dbReference>
<keyword evidence="3" id="KW-0732">Signal</keyword>
<dbReference type="InterPro" id="IPR002213">
    <property type="entry name" value="UDP_glucos_trans"/>
</dbReference>
<evidence type="ECO:0000313" key="5">
    <source>
        <dbReference type="Proteomes" id="UP000620124"/>
    </source>
</evidence>
<accession>A0A8H6Y1Y0</accession>
<dbReference type="AlphaFoldDB" id="A0A8H6Y1Y0"/>
<evidence type="ECO:0000256" key="2">
    <source>
        <dbReference type="ARBA" id="ARBA00022679"/>
    </source>
</evidence>